<protein>
    <submittedName>
        <fullName evidence="2">Uncharacterized protein</fullName>
    </submittedName>
</protein>
<gene>
    <name evidence="2" type="ORF">EVAR_90670_1</name>
</gene>
<evidence type="ECO:0000313" key="2">
    <source>
        <dbReference type="EMBL" id="GBP85377.1"/>
    </source>
</evidence>
<dbReference type="AlphaFoldDB" id="A0A4C1ZFI3"/>
<comment type="caution">
    <text evidence="2">The sequence shown here is derived from an EMBL/GenBank/DDBJ whole genome shotgun (WGS) entry which is preliminary data.</text>
</comment>
<name>A0A4C1ZFI3_EUMVA</name>
<proteinExistence type="predicted"/>
<sequence>MNQLRTRYDTPTECGRKAAASTVTFRPVTHFSLRPPIPSSIRYRILCQKAGDAAATPSALRVYSGGDDHLFFGDTHARRPPVNSIKPKSLALKPSIPDANDEGP</sequence>
<accession>A0A4C1ZFI3</accession>
<feature type="region of interest" description="Disordered" evidence="1">
    <location>
        <begin position="82"/>
        <end position="104"/>
    </location>
</feature>
<evidence type="ECO:0000313" key="3">
    <source>
        <dbReference type="Proteomes" id="UP000299102"/>
    </source>
</evidence>
<evidence type="ECO:0000256" key="1">
    <source>
        <dbReference type="SAM" id="MobiDB-lite"/>
    </source>
</evidence>
<organism evidence="2 3">
    <name type="scientific">Eumeta variegata</name>
    <name type="common">Bagworm moth</name>
    <name type="synonym">Eumeta japonica</name>
    <dbReference type="NCBI Taxonomy" id="151549"/>
    <lineage>
        <taxon>Eukaryota</taxon>
        <taxon>Metazoa</taxon>
        <taxon>Ecdysozoa</taxon>
        <taxon>Arthropoda</taxon>
        <taxon>Hexapoda</taxon>
        <taxon>Insecta</taxon>
        <taxon>Pterygota</taxon>
        <taxon>Neoptera</taxon>
        <taxon>Endopterygota</taxon>
        <taxon>Lepidoptera</taxon>
        <taxon>Glossata</taxon>
        <taxon>Ditrysia</taxon>
        <taxon>Tineoidea</taxon>
        <taxon>Psychidae</taxon>
        <taxon>Oiketicinae</taxon>
        <taxon>Eumeta</taxon>
    </lineage>
</organism>
<keyword evidence="3" id="KW-1185">Reference proteome</keyword>
<dbReference type="Proteomes" id="UP000299102">
    <property type="component" value="Unassembled WGS sequence"/>
</dbReference>
<dbReference type="EMBL" id="BGZK01001732">
    <property type="protein sequence ID" value="GBP85377.1"/>
    <property type="molecule type" value="Genomic_DNA"/>
</dbReference>
<reference evidence="2 3" key="1">
    <citation type="journal article" date="2019" name="Commun. Biol.">
        <title>The bagworm genome reveals a unique fibroin gene that provides high tensile strength.</title>
        <authorList>
            <person name="Kono N."/>
            <person name="Nakamura H."/>
            <person name="Ohtoshi R."/>
            <person name="Tomita M."/>
            <person name="Numata K."/>
            <person name="Arakawa K."/>
        </authorList>
    </citation>
    <scope>NUCLEOTIDE SEQUENCE [LARGE SCALE GENOMIC DNA]</scope>
</reference>